<keyword evidence="2" id="KW-1185">Reference proteome</keyword>
<reference evidence="2" key="2">
    <citation type="submission" date="2015-01" db="EMBL/GenBank/DDBJ databases">
        <title>Evolutionary Origins and Diversification of the Mycorrhizal Mutualists.</title>
        <authorList>
            <consortium name="DOE Joint Genome Institute"/>
            <consortium name="Mycorrhizal Genomics Consortium"/>
            <person name="Kohler A."/>
            <person name="Kuo A."/>
            <person name="Nagy L.G."/>
            <person name="Floudas D."/>
            <person name="Copeland A."/>
            <person name="Barry K.W."/>
            <person name="Cichocki N."/>
            <person name="Veneault-Fourrey C."/>
            <person name="LaButti K."/>
            <person name="Lindquist E.A."/>
            <person name="Lipzen A."/>
            <person name="Lundell T."/>
            <person name="Morin E."/>
            <person name="Murat C."/>
            <person name="Riley R."/>
            <person name="Ohm R."/>
            <person name="Sun H."/>
            <person name="Tunlid A."/>
            <person name="Henrissat B."/>
            <person name="Grigoriev I.V."/>
            <person name="Hibbett D.S."/>
            <person name="Martin F."/>
        </authorList>
    </citation>
    <scope>NUCLEOTIDE SEQUENCE [LARGE SCALE GENOMIC DNA]</scope>
    <source>
        <strain evidence="2">Ve08.2h10</strain>
    </source>
</reference>
<reference evidence="1 2" key="1">
    <citation type="submission" date="2014-04" db="EMBL/GenBank/DDBJ databases">
        <authorList>
            <consortium name="DOE Joint Genome Institute"/>
            <person name="Kuo A."/>
            <person name="Kohler A."/>
            <person name="Jargeat P."/>
            <person name="Nagy L.G."/>
            <person name="Floudas D."/>
            <person name="Copeland A."/>
            <person name="Barry K.W."/>
            <person name="Cichocki N."/>
            <person name="Veneault-Fourrey C."/>
            <person name="LaButti K."/>
            <person name="Lindquist E.A."/>
            <person name="Lipzen A."/>
            <person name="Lundell T."/>
            <person name="Morin E."/>
            <person name="Murat C."/>
            <person name="Sun H."/>
            <person name="Tunlid A."/>
            <person name="Henrissat B."/>
            <person name="Grigoriev I.V."/>
            <person name="Hibbett D.S."/>
            <person name="Martin F."/>
            <person name="Nordberg H.P."/>
            <person name="Cantor M.N."/>
            <person name="Hua S.X."/>
        </authorList>
    </citation>
    <scope>NUCLEOTIDE SEQUENCE [LARGE SCALE GENOMIC DNA]</scope>
    <source>
        <strain evidence="1 2">Ve08.2h10</strain>
    </source>
</reference>
<dbReference type="EMBL" id="KN825045">
    <property type="protein sequence ID" value="KIK95375.1"/>
    <property type="molecule type" value="Genomic_DNA"/>
</dbReference>
<dbReference type="Proteomes" id="UP000054538">
    <property type="component" value="Unassembled WGS sequence"/>
</dbReference>
<accession>A0A0D0E908</accession>
<evidence type="ECO:0000313" key="2">
    <source>
        <dbReference type="Proteomes" id="UP000054538"/>
    </source>
</evidence>
<dbReference type="AlphaFoldDB" id="A0A0D0E908"/>
<name>A0A0D0E908_9AGAM</name>
<proteinExistence type="predicted"/>
<protein>
    <submittedName>
        <fullName evidence="1">Uncharacterized protein</fullName>
    </submittedName>
</protein>
<gene>
    <name evidence="1" type="ORF">PAXRUDRAFT_37688</name>
</gene>
<dbReference type="OrthoDB" id="3233180at2759"/>
<dbReference type="InParanoid" id="A0A0D0E908"/>
<evidence type="ECO:0000313" key="1">
    <source>
        <dbReference type="EMBL" id="KIK95375.1"/>
    </source>
</evidence>
<feature type="non-terminal residue" evidence="1">
    <location>
        <position position="1"/>
    </location>
</feature>
<feature type="non-terminal residue" evidence="1">
    <location>
        <position position="259"/>
    </location>
</feature>
<organism evidence="1 2">
    <name type="scientific">Paxillus rubicundulus Ve08.2h10</name>
    <dbReference type="NCBI Taxonomy" id="930991"/>
    <lineage>
        <taxon>Eukaryota</taxon>
        <taxon>Fungi</taxon>
        <taxon>Dikarya</taxon>
        <taxon>Basidiomycota</taxon>
        <taxon>Agaricomycotina</taxon>
        <taxon>Agaricomycetes</taxon>
        <taxon>Agaricomycetidae</taxon>
        <taxon>Boletales</taxon>
        <taxon>Paxilineae</taxon>
        <taxon>Paxillaceae</taxon>
        <taxon>Paxillus</taxon>
    </lineage>
</organism>
<dbReference type="STRING" id="930991.A0A0D0E908"/>
<sequence length="259" mass="28810">LLFQYRRLFHTIAARDFGPGSVPPAIVCWVDVVLARLGDLSAFVAAGFHENHPDQTLPDVLKVQRQEDNLRAAIQLPDNWDMVASILSSERVSPAAKRLSMRLMLGQYILYPTLSGGHRSVDSTTQQLLSAFAEFVRYSAGRVDELSVYGPSLQQLMHQERLTSAIAVSLFAAADIAQKSNVASVAPQGFRPQTMAAVMRLLRFVLHTGEQLTRTTSLVPREHLDAPTNVIIRWGVVPKWAWSVWLECQSLYADTIVCL</sequence>
<dbReference type="HOGENOM" id="CLU_883143_0_0_1"/>